<evidence type="ECO:0000313" key="6">
    <source>
        <dbReference type="Proteomes" id="UP001239909"/>
    </source>
</evidence>
<feature type="domain" description="HTH luxR-type" evidence="4">
    <location>
        <begin position="132"/>
        <end position="197"/>
    </location>
</feature>
<dbReference type="PANTHER" id="PTHR44688">
    <property type="entry name" value="DNA-BINDING TRANSCRIPTIONAL ACTIVATOR DEVR_DOSR"/>
    <property type="match status" value="1"/>
</dbReference>
<evidence type="ECO:0000259" key="4">
    <source>
        <dbReference type="PROSITE" id="PS50043"/>
    </source>
</evidence>
<dbReference type="PANTHER" id="PTHR44688:SF16">
    <property type="entry name" value="DNA-BINDING TRANSCRIPTIONAL ACTIVATOR DEVR_DOSR"/>
    <property type="match status" value="1"/>
</dbReference>
<evidence type="ECO:0000256" key="2">
    <source>
        <dbReference type="ARBA" id="ARBA00023125"/>
    </source>
</evidence>
<keyword evidence="6" id="KW-1185">Reference proteome</keyword>
<dbReference type="Pfam" id="PF00196">
    <property type="entry name" value="GerE"/>
    <property type="match status" value="1"/>
</dbReference>
<dbReference type="CDD" id="cd06170">
    <property type="entry name" value="LuxR_C_like"/>
    <property type="match status" value="1"/>
</dbReference>
<keyword evidence="2" id="KW-0238">DNA-binding</keyword>
<dbReference type="Proteomes" id="UP001239909">
    <property type="component" value="Unassembled WGS sequence"/>
</dbReference>
<dbReference type="PRINTS" id="PR00038">
    <property type="entry name" value="HTHLUXR"/>
</dbReference>
<dbReference type="SUPFAM" id="SSF46894">
    <property type="entry name" value="C-terminal effector domain of the bipartite response regulators"/>
    <property type="match status" value="1"/>
</dbReference>
<organism evidence="5 6">
    <name type="scientific">Paralimibaculum aggregatum</name>
    <dbReference type="NCBI Taxonomy" id="3036245"/>
    <lineage>
        <taxon>Bacteria</taxon>
        <taxon>Pseudomonadati</taxon>
        <taxon>Pseudomonadota</taxon>
        <taxon>Alphaproteobacteria</taxon>
        <taxon>Rhodobacterales</taxon>
        <taxon>Paracoccaceae</taxon>
        <taxon>Paralimibaculum</taxon>
    </lineage>
</organism>
<protein>
    <recommendedName>
        <fullName evidence="4">HTH luxR-type domain-containing protein</fullName>
    </recommendedName>
</protein>
<dbReference type="EMBL" id="BSYI01000007">
    <property type="protein sequence ID" value="GMG82048.1"/>
    <property type="molecule type" value="Genomic_DNA"/>
</dbReference>
<keyword evidence="1" id="KW-0805">Transcription regulation</keyword>
<keyword evidence="3" id="KW-0804">Transcription</keyword>
<dbReference type="InterPro" id="IPR016032">
    <property type="entry name" value="Sig_transdc_resp-reg_C-effctor"/>
</dbReference>
<evidence type="ECO:0000256" key="1">
    <source>
        <dbReference type="ARBA" id="ARBA00023015"/>
    </source>
</evidence>
<proteinExistence type="predicted"/>
<gene>
    <name evidence="5" type="ORF">LNKW23_12610</name>
</gene>
<evidence type="ECO:0000313" key="5">
    <source>
        <dbReference type="EMBL" id="GMG82048.1"/>
    </source>
</evidence>
<evidence type="ECO:0000256" key="3">
    <source>
        <dbReference type="ARBA" id="ARBA00023163"/>
    </source>
</evidence>
<accession>A0ABQ6LLC3</accession>
<dbReference type="InterPro" id="IPR000792">
    <property type="entry name" value="Tscrpt_reg_LuxR_C"/>
</dbReference>
<dbReference type="SUPFAM" id="SSF52172">
    <property type="entry name" value="CheY-like"/>
    <property type="match status" value="1"/>
</dbReference>
<name>A0ABQ6LLC3_9RHOB</name>
<dbReference type="PROSITE" id="PS50043">
    <property type="entry name" value="HTH_LUXR_2"/>
    <property type="match status" value="1"/>
</dbReference>
<reference evidence="5 6" key="1">
    <citation type="submission" date="2023-04" db="EMBL/GenBank/DDBJ databases">
        <title>Marinoamorphus aggregata gen. nov., sp. Nov., isolate from tissue of brittle star Ophioplocus japonicus.</title>
        <authorList>
            <person name="Kawano K."/>
            <person name="Sawayama S."/>
            <person name="Nakagawa S."/>
        </authorList>
    </citation>
    <scope>NUCLEOTIDE SEQUENCE [LARGE SCALE GENOMIC DNA]</scope>
    <source>
        <strain evidence="5 6">NKW23</strain>
    </source>
</reference>
<dbReference type="Gene3D" id="3.40.50.2300">
    <property type="match status" value="1"/>
</dbReference>
<dbReference type="RefSeq" id="WP_285670792.1">
    <property type="nucleotide sequence ID" value="NZ_BSYI01000007.1"/>
</dbReference>
<comment type="caution">
    <text evidence="5">The sequence shown here is derived from an EMBL/GenBank/DDBJ whole genome shotgun (WGS) entry which is preliminary data.</text>
</comment>
<dbReference type="InterPro" id="IPR011006">
    <property type="entry name" value="CheY-like_superfamily"/>
</dbReference>
<sequence length="199" mass="21977">MNLAVVGGSAWFAGALSALLDGDETLRPVEIAEDPGGFARRGGAEPQIAILAAGMGREALLGTIRDWRRRYPALRTVIRLRRLRPELVRDAMQAGAWGCFAEDDAPEVVLATLRAVSAGRVSFPFVDFSSLRDDPFERLTRREREVLAALSRGWTNAQISARLGISENTVKYHLKIVYDKLEVSTRSMAVAKYLNYAID</sequence>
<dbReference type="SMART" id="SM00421">
    <property type="entry name" value="HTH_LUXR"/>
    <property type="match status" value="1"/>
</dbReference>